<feature type="domain" description="SGNH hydrolase-type esterase" evidence="1">
    <location>
        <begin position="5"/>
        <end position="186"/>
    </location>
</feature>
<reference evidence="2 3" key="1">
    <citation type="submission" date="2023-10" db="EMBL/GenBank/DDBJ databases">
        <title>Nicoliella lavandulae sp. nov. isolated from Lavandula angustifolia flowers.</title>
        <authorList>
            <person name="Alcantara C."/>
            <person name="Zuniga M."/>
            <person name="Landete J.M."/>
            <person name="Monedero V."/>
        </authorList>
    </citation>
    <scope>NUCLEOTIDE SEQUENCE [LARGE SCALE GENOMIC DNA]</scope>
    <source>
        <strain evidence="2 3">Es01</strain>
    </source>
</reference>
<keyword evidence="2" id="KW-0378">Hydrolase</keyword>
<dbReference type="CDD" id="cd00229">
    <property type="entry name" value="SGNH_hydrolase"/>
    <property type="match status" value="1"/>
</dbReference>
<dbReference type="InterPro" id="IPR036514">
    <property type="entry name" value="SGNH_hydro_sf"/>
</dbReference>
<dbReference type="Proteomes" id="UP001370590">
    <property type="component" value="Unassembled WGS sequence"/>
</dbReference>
<gene>
    <name evidence="2" type="ORF">R4146_02845</name>
</gene>
<dbReference type="InterPro" id="IPR051532">
    <property type="entry name" value="Ester_Hydrolysis_Enzymes"/>
</dbReference>
<dbReference type="EMBL" id="JAWMWH010000001">
    <property type="protein sequence ID" value="MEJ6400118.1"/>
    <property type="molecule type" value="Genomic_DNA"/>
</dbReference>
<proteinExistence type="predicted"/>
<dbReference type="SUPFAM" id="SSF52266">
    <property type="entry name" value="SGNH hydrolase"/>
    <property type="match status" value="1"/>
</dbReference>
<dbReference type="RefSeq" id="WP_339959938.1">
    <property type="nucleotide sequence ID" value="NZ_JAWMWH010000001.1"/>
</dbReference>
<keyword evidence="3" id="KW-1185">Reference proteome</keyword>
<comment type="caution">
    <text evidence="2">The sequence shown here is derived from an EMBL/GenBank/DDBJ whole genome shotgun (WGS) entry which is preliminary data.</text>
</comment>
<dbReference type="Gene3D" id="3.40.50.1110">
    <property type="entry name" value="SGNH hydrolase"/>
    <property type="match status" value="1"/>
</dbReference>
<protein>
    <submittedName>
        <fullName evidence="2">SGNH/GDSL hydrolase family protein</fullName>
        <ecNumber evidence="2">3.1.-.-</ecNumber>
    </submittedName>
</protein>
<accession>A0ABU8SJQ3</accession>
<dbReference type="PANTHER" id="PTHR30383">
    <property type="entry name" value="THIOESTERASE 1/PROTEASE 1/LYSOPHOSPHOLIPASE L1"/>
    <property type="match status" value="1"/>
</dbReference>
<dbReference type="InterPro" id="IPR013830">
    <property type="entry name" value="SGNH_hydro"/>
</dbReference>
<dbReference type="PANTHER" id="PTHR30383:SF5">
    <property type="entry name" value="SGNH HYDROLASE-TYPE ESTERASE DOMAIN-CONTAINING PROTEIN"/>
    <property type="match status" value="1"/>
</dbReference>
<sequence length="202" mass="22973">MKILALGDSITNGYDGDRDLTSGTYPQVLSKLLHCPVDNYGVNNAMITRHQDGDLTPRVNSVDFKQYDLVIIFYGTNDYAHLTTSLSEIKQELSADIAIIRKHNPQIKLLGIVPMNRWDFNHNADQIKRAGGYTFRDLQSGIADTYRQNKVACLDWRIVAPDLLTDENYQERLHDAHLHPNAKTYAMMAEIIAKFIQSHDLI</sequence>
<evidence type="ECO:0000313" key="2">
    <source>
        <dbReference type="EMBL" id="MEJ6400118.1"/>
    </source>
</evidence>
<evidence type="ECO:0000259" key="1">
    <source>
        <dbReference type="Pfam" id="PF13472"/>
    </source>
</evidence>
<name>A0ABU8SJQ3_9LACO</name>
<evidence type="ECO:0000313" key="3">
    <source>
        <dbReference type="Proteomes" id="UP001370590"/>
    </source>
</evidence>
<organism evidence="2 3">
    <name type="scientific">Nicoliella lavandulae</name>
    <dbReference type="NCBI Taxonomy" id="3082954"/>
    <lineage>
        <taxon>Bacteria</taxon>
        <taxon>Bacillati</taxon>
        <taxon>Bacillota</taxon>
        <taxon>Bacilli</taxon>
        <taxon>Lactobacillales</taxon>
        <taxon>Lactobacillaceae</taxon>
        <taxon>Nicoliella</taxon>
    </lineage>
</organism>
<dbReference type="GO" id="GO:0016787">
    <property type="term" value="F:hydrolase activity"/>
    <property type="evidence" value="ECO:0007669"/>
    <property type="project" value="UniProtKB-KW"/>
</dbReference>
<dbReference type="EC" id="3.1.-.-" evidence="2"/>
<dbReference type="Pfam" id="PF13472">
    <property type="entry name" value="Lipase_GDSL_2"/>
    <property type="match status" value="1"/>
</dbReference>